<reference evidence="1" key="1">
    <citation type="submission" date="2024-07" db="EMBL/GenBank/DDBJ databases">
        <title>Metagenome and Metagenome-Assembled Genomes of Archaea from a hot spring from the geothermal field of Los Azufres, Mexico.</title>
        <authorList>
            <person name="Marin-Paredes R."/>
            <person name="Martinez-Romero E."/>
            <person name="Servin-Garciduenas L.E."/>
        </authorList>
    </citation>
    <scope>NUCLEOTIDE SEQUENCE</scope>
</reference>
<organism evidence="1 2">
    <name type="scientific">Thermoproteus sp. AZ2</name>
    <dbReference type="NCBI Taxonomy" id="1609232"/>
    <lineage>
        <taxon>Archaea</taxon>
        <taxon>Thermoproteota</taxon>
        <taxon>Thermoprotei</taxon>
        <taxon>Thermoproteales</taxon>
        <taxon>Thermoproteaceae</taxon>
        <taxon>Thermoproteus</taxon>
    </lineage>
</organism>
<dbReference type="EMBL" id="JZWT02000006">
    <property type="protein sequence ID" value="MFB6490246.1"/>
    <property type="molecule type" value="Genomic_DNA"/>
</dbReference>
<accession>A0ACC6V0D8</accession>
<evidence type="ECO:0000313" key="1">
    <source>
        <dbReference type="EMBL" id="MFB6490246.1"/>
    </source>
</evidence>
<name>A0ACC6V0D8_9CREN</name>
<evidence type="ECO:0000313" key="2">
    <source>
        <dbReference type="Proteomes" id="UP000033636"/>
    </source>
</evidence>
<protein>
    <submittedName>
        <fullName evidence="1">V-type ATP synthase subunit F</fullName>
    </submittedName>
</protein>
<sequence length="96" mass="11406">MSIVLGDRYTVDLFKLLGFEGRAVDDEKELYDYIVRNLNVYNVFFISSNYAKKLRRQLDELRMRNPKKVFVEIPSVLENMEREVNYLQLVRQILGG</sequence>
<comment type="caution">
    <text evidence="1">The sequence shown here is derived from an EMBL/GenBank/DDBJ whole genome shotgun (WGS) entry which is preliminary data.</text>
</comment>
<gene>
    <name evidence="1" type="ORF">TU35_003190</name>
</gene>
<dbReference type="Proteomes" id="UP000033636">
    <property type="component" value="Unassembled WGS sequence"/>
</dbReference>
<proteinExistence type="predicted"/>